<dbReference type="STRING" id="683260.SAMN05421874_10693"/>
<feature type="domain" description="FtsK" evidence="12">
    <location>
        <begin position="823"/>
        <end position="1014"/>
    </location>
</feature>
<dbReference type="GO" id="GO:0003677">
    <property type="term" value="F:DNA binding"/>
    <property type="evidence" value="ECO:0007669"/>
    <property type="project" value="InterPro"/>
</dbReference>
<dbReference type="GO" id="GO:0005886">
    <property type="term" value="C:plasma membrane"/>
    <property type="evidence" value="ECO:0007669"/>
    <property type="project" value="UniProtKB-SubCell"/>
</dbReference>
<feature type="binding site" evidence="9">
    <location>
        <begin position="1123"/>
        <end position="1130"/>
    </location>
    <ligand>
        <name>ATP</name>
        <dbReference type="ChEBI" id="CHEBI:30616"/>
    </ligand>
</feature>
<dbReference type="RefSeq" id="WP_090763313.1">
    <property type="nucleotide sequence ID" value="NZ_FNFB01000006.1"/>
</dbReference>
<feature type="binding site" evidence="9">
    <location>
        <begin position="483"/>
        <end position="490"/>
    </location>
    <ligand>
        <name>ATP</name>
        <dbReference type="ChEBI" id="CHEBI:30616"/>
    </ligand>
</feature>
<keyword evidence="8 11" id="KW-0472">Membrane</keyword>
<keyword evidence="3 11" id="KW-0812">Transmembrane</keyword>
<feature type="compositionally biased region" description="Acidic residues" evidence="10">
    <location>
        <begin position="733"/>
        <end position="745"/>
    </location>
</feature>
<dbReference type="Pfam" id="PF01580">
    <property type="entry name" value="FtsK_SpoIIIE"/>
    <property type="match status" value="3"/>
</dbReference>
<evidence type="ECO:0000256" key="2">
    <source>
        <dbReference type="ARBA" id="ARBA00022475"/>
    </source>
</evidence>
<feature type="transmembrane region" description="Helical" evidence="11">
    <location>
        <begin position="41"/>
        <end position="60"/>
    </location>
</feature>
<keyword evidence="7 11" id="KW-1133">Transmembrane helix</keyword>
<feature type="binding site" evidence="9">
    <location>
        <begin position="841"/>
        <end position="848"/>
    </location>
    <ligand>
        <name>ATP</name>
        <dbReference type="ChEBI" id="CHEBI:30616"/>
    </ligand>
</feature>
<dbReference type="Gene3D" id="3.40.50.300">
    <property type="entry name" value="P-loop containing nucleotide triphosphate hydrolases"/>
    <property type="match status" value="4"/>
</dbReference>
<feature type="domain" description="FtsK" evidence="12">
    <location>
        <begin position="1106"/>
        <end position="1288"/>
    </location>
</feature>
<feature type="transmembrane region" description="Helical" evidence="11">
    <location>
        <begin position="67"/>
        <end position="87"/>
    </location>
</feature>
<dbReference type="NCBIfam" id="TIGR03925">
    <property type="entry name" value="T7SS_EccC_b"/>
    <property type="match status" value="1"/>
</dbReference>
<name>A0A1G9AAT3_9ACTN</name>
<keyword evidence="5 9" id="KW-0547">Nucleotide-binding</keyword>
<evidence type="ECO:0000256" key="9">
    <source>
        <dbReference type="PROSITE-ProRule" id="PRU00289"/>
    </source>
</evidence>
<sequence>MSIVVVRRPERRPSPQPPRGEILLESPPEIPEVQPAGLAGMLMYVPMLAGGAAMGLMFTASGHANPLMYVASGLFAVSMLGMTLGQFGRSSGERRDRLNGLRRDYFRYLSQIRRRVRKAAVQQREALEWSGPAPDTLWWVAMGPRLWERRPRDDDFGTVRLGTGVQKLAVQLVPPDTKPVEDLDALTAGALRRFVRAHSTVAGLPVAVALDSFSRINLSGDPRAVRALVRAMIAQLVVFHSPDDMRVMVCAGKERMAHWDWVKWLPHALHPEEVDAAGQVRLMSETMTALDQLVGDDMKDRARFRPGGSSDALPYHVVIVDGGQVPHDSQLGGDAIQGVTVIDLSDAAAPVEEAATLRLEIRQDGFHMVRIDHAGKQSTTRLGDPDVLDYARAEGLARQLAPLRASAGSGGETQDLLGTNMTLTDLLGVGDPALIQPALTWQPRAGRNRLRVPIGLGGDGRVVELDIKESAQGGMGPHGLVIGATGSGKSELLRTLVLGLAITHSSEILNFVLVDFKGGATFLGLESLSHVSAVITNLEDELPLVDRMHDALHGEMVRRQELLRASGNFASLRDYERAREQGADLRPLPTLFIVLDEFSELLAAKPEFVDLFVMIGRLGRSLGVHLLLASQRLEEGRLRGLDTHLSYRIGLRTFSAMESRVVLGVADAYELPSAPGNGYLKFDTTGMTRFKAAYVSGAHHGDPAQAVASGAQAPVREVVEYGPDLVPLPEPPEPADDEEEPDDEPASAGQRSLLDVVVSRLAGHGPAAHRIWLPPLAEPPTLAHLLPPLSVTPEHGLTTAGWQGRGKLHAVIGIIDKPFEQRRDPYWLDVSGAGGHVGVAGGTQSGKSTVLRTLVASMALMHTPREVQFYCLDFGGGALASLEGLPHVGGVATRLDPERVRRTVAELGALLERRERDFAEQGVESMAAYRRLCAEGAIEGDGWGDVLLVVDGWLTLRQEFDSLEPVITDLAARGLGYGIHLVAASNKWSEFRPSVRDLLGTKIELKLGDAYESEVSRKKALAVPEGAPGRGLTKDGFHFLTALPRIDAVQDVTDLAAGARALVTAVRESWQGPPAPPVRLLPAVLPVSSLPEEPERIPIGIDEATLAPVSLDFDADPHFVVFGENESGKSNLLRLIAEGLVARKEPSQAMMIVVDYRRSLLDSAATPHRIGYAASSAAAADLINDARGALLSRLPPADLTPEQLRDRSWWQGSDLYIVVDDYDLVATSSNPLTPLVDLLPQARDIGLHLVLSRQMGGAGRAMFDPVIQRLKDMATPALLMSGSRDEGFLFGNVRPQPLPPGRGHLVDRRHGSRLMQTAYLDTEGAAHGRS</sequence>
<dbReference type="OrthoDB" id="9807790at2"/>
<dbReference type="PANTHER" id="PTHR22683:SF1">
    <property type="entry name" value="TYPE VII SECRETION SYSTEM PROTEIN ESSC"/>
    <property type="match status" value="1"/>
</dbReference>
<dbReference type="GO" id="GO:0005524">
    <property type="term" value="F:ATP binding"/>
    <property type="evidence" value="ECO:0007669"/>
    <property type="project" value="UniProtKB-UniRule"/>
</dbReference>
<evidence type="ECO:0000256" key="7">
    <source>
        <dbReference type="ARBA" id="ARBA00022989"/>
    </source>
</evidence>
<evidence type="ECO:0000256" key="4">
    <source>
        <dbReference type="ARBA" id="ARBA00022737"/>
    </source>
</evidence>
<evidence type="ECO:0000256" key="3">
    <source>
        <dbReference type="ARBA" id="ARBA00022692"/>
    </source>
</evidence>
<evidence type="ECO:0000256" key="10">
    <source>
        <dbReference type="SAM" id="MobiDB-lite"/>
    </source>
</evidence>
<feature type="domain" description="FtsK" evidence="12">
    <location>
        <begin position="460"/>
        <end position="660"/>
    </location>
</feature>
<dbReference type="EMBL" id="FNFB01000006">
    <property type="protein sequence ID" value="SDK23944.1"/>
    <property type="molecule type" value="Genomic_DNA"/>
</dbReference>
<keyword evidence="6 9" id="KW-0067">ATP-binding</keyword>
<evidence type="ECO:0000256" key="6">
    <source>
        <dbReference type="ARBA" id="ARBA00022840"/>
    </source>
</evidence>
<dbReference type="Proteomes" id="UP000198683">
    <property type="component" value="Unassembled WGS sequence"/>
</dbReference>
<accession>A0A1G9AAT3</accession>
<dbReference type="InterPro" id="IPR027417">
    <property type="entry name" value="P-loop_NTPase"/>
</dbReference>
<keyword evidence="2" id="KW-1003">Cell membrane</keyword>
<evidence type="ECO:0000256" key="11">
    <source>
        <dbReference type="SAM" id="Phobius"/>
    </source>
</evidence>
<evidence type="ECO:0000256" key="5">
    <source>
        <dbReference type="ARBA" id="ARBA00022741"/>
    </source>
</evidence>
<reference evidence="13 14" key="1">
    <citation type="submission" date="2016-10" db="EMBL/GenBank/DDBJ databases">
        <authorList>
            <person name="de Groot N.N."/>
        </authorList>
    </citation>
    <scope>NUCLEOTIDE SEQUENCE [LARGE SCALE GENOMIC DNA]</scope>
    <source>
        <strain evidence="13 14">CGMCC 4.5681</strain>
    </source>
</reference>
<dbReference type="InterPro" id="IPR023837">
    <property type="entry name" value="EccCb-like_Actinobacteria"/>
</dbReference>
<keyword evidence="4" id="KW-0677">Repeat</keyword>
<organism evidence="13 14">
    <name type="scientific">Nonomuraea maritima</name>
    <dbReference type="NCBI Taxonomy" id="683260"/>
    <lineage>
        <taxon>Bacteria</taxon>
        <taxon>Bacillati</taxon>
        <taxon>Actinomycetota</taxon>
        <taxon>Actinomycetes</taxon>
        <taxon>Streptosporangiales</taxon>
        <taxon>Streptosporangiaceae</taxon>
        <taxon>Nonomuraea</taxon>
    </lineage>
</organism>
<evidence type="ECO:0000259" key="12">
    <source>
        <dbReference type="PROSITE" id="PS50901"/>
    </source>
</evidence>
<protein>
    <submittedName>
        <fullName evidence="13">DNA segregation ATPase FtsK/SpoIIIE, S-DNA-T family</fullName>
    </submittedName>
</protein>
<evidence type="ECO:0000313" key="13">
    <source>
        <dbReference type="EMBL" id="SDK23944.1"/>
    </source>
</evidence>
<dbReference type="NCBIfam" id="TIGR03924">
    <property type="entry name" value="T7SS_EccC_a"/>
    <property type="match status" value="1"/>
</dbReference>
<dbReference type="InterPro" id="IPR003593">
    <property type="entry name" value="AAA+_ATPase"/>
</dbReference>
<evidence type="ECO:0000256" key="1">
    <source>
        <dbReference type="ARBA" id="ARBA00004651"/>
    </source>
</evidence>
<dbReference type="PROSITE" id="PS50901">
    <property type="entry name" value="FTSK"/>
    <property type="match status" value="3"/>
</dbReference>
<comment type="subcellular location">
    <subcellularLocation>
        <location evidence="1">Cell membrane</location>
        <topology evidence="1">Multi-pass membrane protein</topology>
    </subcellularLocation>
</comment>
<dbReference type="PANTHER" id="PTHR22683">
    <property type="entry name" value="SPORULATION PROTEIN RELATED"/>
    <property type="match status" value="1"/>
</dbReference>
<dbReference type="InterPro" id="IPR050206">
    <property type="entry name" value="FtsK/SpoIIIE/SftA"/>
</dbReference>
<evidence type="ECO:0000313" key="14">
    <source>
        <dbReference type="Proteomes" id="UP000198683"/>
    </source>
</evidence>
<dbReference type="InterPro" id="IPR023836">
    <property type="entry name" value="EccCa-like_Actinobacteria"/>
</dbReference>
<feature type="region of interest" description="Disordered" evidence="10">
    <location>
        <begin position="1"/>
        <end position="27"/>
    </location>
</feature>
<evidence type="ECO:0000256" key="8">
    <source>
        <dbReference type="ARBA" id="ARBA00023136"/>
    </source>
</evidence>
<proteinExistence type="predicted"/>
<dbReference type="InterPro" id="IPR002543">
    <property type="entry name" value="FtsK_dom"/>
</dbReference>
<dbReference type="SMART" id="SM00382">
    <property type="entry name" value="AAA"/>
    <property type="match status" value="3"/>
</dbReference>
<gene>
    <name evidence="13" type="ORF">SAMN05421874_10693</name>
</gene>
<dbReference type="SUPFAM" id="SSF52540">
    <property type="entry name" value="P-loop containing nucleoside triphosphate hydrolases"/>
    <property type="match status" value="3"/>
</dbReference>
<keyword evidence="14" id="KW-1185">Reference proteome</keyword>
<feature type="region of interest" description="Disordered" evidence="10">
    <location>
        <begin position="723"/>
        <end position="749"/>
    </location>
</feature>